<evidence type="ECO:0008006" key="4">
    <source>
        <dbReference type="Google" id="ProtNLM"/>
    </source>
</evidence>
<feature type="transmembrane region" description="Helical" evidence="1">
    <location>
        <begin position="62"/>
        <end position="81"/>
    </location>
</feature>
<reference evidence="2 3" key="1">
    <citation type="submission" date="2019-07" db="EMBL/GenBank/DDBJ databases">
        <title>Full genome sequence of Humibacter sp. WJ7-1.</title>
        <authorList>
            <person name="Im W.-T."/>
        </authorList>
    </citation>
    <scope>NUCLEOTIDE SEQUENCE [LARGE SCALE GENOMIC DNA]</scope>
    <source>
        <strain evidence="2 3">WJ7-1</strain>
    </source>
</reference>
<dbReference type="KEGG" id="huw:FPZ11_08190"/>
<dbReference type="OrthoDB" id="4990996at2"/>
<keyword evidence="3" id="KW-1185">Reference proteome</keyword>
<gene>
    <name evidence="2" type="ORF">FPZ11_08190</name>
</gene>
<protein>
    <recommendedName>
        <fullName evidence="4">Multidrug ABC transporter ATPase</fullName>
    </recommendedName>
</protein>
<keyword evidence="1" id="KW-0472">Membrane</keyword>
<accession>A0A5B8M252</accession>
<sequence length="91" mass="9663">MTDETPVTTSRTQRVLAFIAAGLVILSIACFFVLMIGTWAGAGPDQGSGKGIWPTVELLPLAALPLAFVLIIVLLVVSLVSRSKQNRRAGR</sequence>
<keyword evidence="1" id="KW-1133">Transmembrane helix</keyword>
<dbReference type="AlphaFoldDB" id="A0A5B8M252"/>
<dbReference type="Proteomes" id="UP000320216">
    <property type="component" value="Chromosome"/>
</dbReference>
<evidence type="ECO:0000256" key="1">
    <source>
        <dbReference type="SAM" id="Phobius"/>
    </source>
</evidence>
<dbReference type="RefSeq" id="WP_146319911.1">
    <property type="nucleotide sequence ID" value="NZ_CP042305.1"/>
</dbReference>
<feature type="transmembrane region" description="Helical" evidence="1">
    <location>
        <begin position="15"/>
        <end position="42"/>
    </location>
</feature>
<organism evidence="2 3">
    <name type="scientific">Humibacter ginsenosidimutans</name>
    <dbReference type="NCBI Taxonomy" id="2599293"/>
    <lineage>
        <taxon>Bacteria</taxon>
        <taxon>Bacillati</taxon>
        <taxon>Actinomycetota</taxon>
        <taxon>Actinomycetes</taxon>
        <taxon>Micrococcales</taxon>
        <taxon>Microbacteriaceae</taxon>
        <taxon>Humibacter</taxon>
    </lineage>
</organism>
<keyword evidence="1" id="KW-0812">Transmembrane</keyword>
<name>A0A5B8M252_9MICO</name>
<evidence type="ECO:0000313" key="2">
    <source>
        <dbReference type="EMBL" id="QDZ14737.1"/>
    </source>
</evidence>
<dbReference type="EMBL" id="CP042305">
    <property type="protein sequence ID" value="QDZ14737.1"/>
    <property type="molecule type" value="Genomic_DNA"/>
</dbReference>
<proteinExistence type="predicted"/>
<evidence type="ECO:0000313" key="3">
    <source>
        <dbReference type="Proteomes" id="UP000320216"/>
    </source>
</evidence>